<dbReference type="GO" id="GO:0051301">
    <property type="term" value="P:cell division"/>
    <property type="evidence" value="ECO:0007669"/>
    <property type="project" value="TreeGrafter"/>
</dbReference>
<keyword evidence="1" id="KW-0802">TPR repeat</keyword>
<sequence length="563" mass="62059">MNGVPINRDPSNDELQLIVALYTQGDFERALSIGKLLCTRFPKSAVLLNLCGAVYAALLEYDLAVESYAKAIKLDPSFADYHANMANVQLDRGDVDGAIKSYRKSIQIDPNYAEAYSDLGLALQIKGEWQESIDCFNHALAINPNFAEAHSNVANAMQAVGNAEAAINSCKKALEINPNLATAHYNLGNAFQQLGDLDAALTSYRQAIISAPNLDSAFCSIGRVLHSKGDLNGAIENFRLALSINQDVAETHYFLGVALHDSGSLGNAHDSYKRALILDPQHSLAATNLAKLLYENKQFREAAEIFSLNENSESQQYLLKCLYEMGSEPAIFTQLRKLIDNGEKNAVIGSYVSRAHKRYGIELRNPYCQKPLNFVHHKSLLHTVDFAATFGRIASTLLTDSAAEHRAQTLLTNGIQTAGNVFSQCGELGREIEMIIRTEIENYRKYFKESNEGLIRNWPEKYTLSGWIVSMAEGGKLAAHMHDSGWLTGSIYINVPTKSQPDSGNLVVASEDVENDAAVSENRRSIDVITGSLCLFPSSLLHYTRPFNAKEKRVVLAFDMIPL</sequence>
<dbReference type="Proteomes" id="UP000051242">
    <property type="component" value="Unassembled WGS sequence"/>
</dbReference>
<dbReference type="Gene3D" id="2.60.120.620">
    <property type="entry name" value="q2cbj1_9rhob like domain"/>
    <property type="match status" value="1"/>
</dbReference>
<dbReference type="InterPro" id="IPR012668">
    <property type="entry name" value="CHP02466"/>
</dbReference>
<dbReference type="SUPFAM" id="SSF48452">
    <property type="entry name" value="TPR-like"/>
    <property type="match status" value="1"/>
</dbReference>
<dbReference type="Gene3D" id="1.25.40.10">
    <property type="entry name" value="Tetratricopeptide repeat domain"/>
    <property type="match status" value="3"/>
</dbReference>
<dbReference type="SMART" id="SM00028">
    <property type="entry name" value="TPR"/>
    <property type="match status" value="7"/>
</dbReference>
<accession>A0A0R2T1W5</accession>
<feature type="repeat" description="TPR" evidence="1">
    <location>
        <begin position="181"/>
        <end position="214"/>
    </location>
</feature>
<name>A0A0R2T1W5_9GAMM</name>
<dbReference type="PANTHER" id="PTHR12558:SF13">
    <property type="entry name" value="CELL DIVISION CYCLE PROTEIN 27 HOMOLOG"/>
    <property type="match status" value="1"/>
</dbReference>
<feature type="repeat" description="TPR" evidence="1">
    <location>
        <begin position="147"/>
        <end position="180"/>
    </location>
</feature>
<dbReference type="Pfam" id="PF13414">
    <property type="entry name" value="TPR_11"/>
    <property type="match status" value="4"/>
</dbReference>
<protein>
    <submittedName>
        <fullName evidence="2">Uncharacterized protein</fullName>
    </submittedName>
</protein>
<evidence type="ECO:0000256" key="1">
    <source>
        <dbReference type="PROSITE-ProRule" id="PRU00339"/>
    </source>
</evidence>
<dbReference type="AlphaFoldDB" id="A0A0R2T1W5"/>
<dbReference type="InterPro" id="IPR019734">
    <property type="entry name" value="TPR_rpt"/>
</dbReference>
<gene>
    <name evidence="2" type="ORF">ABR85_07020</name>
</gene>
<dbReference type="InterPro" id="IPR011990">
    <property type="entry name" value="TPR-like_helical_dom_sf"/>
</dbReference>
<dbReference type="EMBL" id="LICD01000288">
    <property type="protein sequence ID" value="KRO78781.1"/>
    <property type="molecule type" value="Genomic_DNA"/>
</dbReference>
<proteinExistence type="predicted"/>
<feature type="repeat" description="TPR" evidence="1">
    <location>
        <begin position="113"/>
        <end position="146"/>
    </location>
</feature>
<reference evidence="2 3" key="1">
    <citation type="submission" date="2015-10" db="EMBL/GenBank/DDBJ databases">
        <title>Metagenome-Assembled Genomes uncover a global brackish microbiome.</title>
        <authorList>
            <person name="Hugerth L.W."/>
            <person name="Larsson J."/>
            <person name="Alneberg J."/>
            <person name="Lindh M.V."/>
            <person name="Legrand C."/>
            <person name="Pinhassi J."/>
            <person name="Andersson A.F."/>
        </authorList>
    </citation>
    <scope>NUCLEOTIDE SEQUENCE [LARGE SCALE GENOMIC DNA]</scope>
    <source>
        <strain evidence="2">BACL22 MAG-120619-bin3</strain>
    </source>
</reference>
<evidence type="ECO:0000313" key="2">
    <source>
        <dbReference type="EMBL" id="KRO78781.1"/>
    </source>
</evidence>
<organism evidence="2 3">
    <name type="scientific">OM182 bacterium BACL3 MAG-120619-bin3</name>
    <dbReference type="NCBI Taxonomy" id="1655593"/>
    <lineage>
        <taxon>Bacteria</taxon>
        <taxon>Pseudomonadati</taxon>
        <taxon>Pseudomonadota</taxon>
        <taxon>Gammaproteobacteria</taxon>
        <taxon>OMG group</taxon>
        <taxon>OM182 clade</taxon>
    </lineage>
</organism>
<feature type="repeat" description="TPR" evidence="1">
    <location>
        <begin position="215"/>
        <end position="248"/>
    </location>
</feature>
<feature type="repeat" description="TPR" evidence="1">
    <location>
        <begin position="79"/>
        <end position="112"/>
    </location>
</feature>
<feature type="repeat" description="TPR" evidence="1">
    <location>
        <begin position="45"/>
        <end position="78"/>
    </location>
</feature>
<evidence type="ECO:0000313" key="3">
    <source>
        <dbReference type="Proteomes" id="UP000051242"/>
    </source>
</evidence>
<dbReference type="Pfam" id="PF13759">
    <property type="entry name" value="2OG-FeII_Oxy_5"/>
    <property type="match status" value="1"/>
</dbReference>
<dbReference type="PROSITE" id="PS50005">
    <property type="entry name" value="TPR"/>
    <property type="match status" value="7"/>
</dbReference>
<comment type="caution">
    <text evidence="2">The sequence shown here is derived from an EMBL/GenBank/DDBJ whole genome shotgun (WGS) entry which is preliminary data.</text>
</comment>
<dbReference type="PANTHER" id="PTHR12558">
    <property type="entry name" value="CELL DIVISION CYCLE 16,23,27"/>
    <property type="match status" value="1"/>
</dbReference>
<dbReference type="PROSITE" id="PS50293">
    <property type="entry name" value="TPR_REGION"/>
    <property type="match status" value="2"/>
</dbReference>
<feature type="repeat" description="TPR" evidence="1">
    <location>
        <begin position="249"/>
        <end position="282"/>
    </location>
</feature>